<evidence type="ECO:0000256" key="12">
    <source>
        <dbReference type="SAM" id="Phobius"/>
    </source>
</evidence>
<sequence>MMMMDIYQLNFAGLLGLCAVLSLAGRKPAQSAGQRKQCKESSKVSQSPFLVVYSLVMGADWLQGPFLFSLYRDEHGVSSSLVSALFTAGFLSGAASGYFVGSVADRHGRKAACLFFCLAYSASCLLTMIPNVPLLFLGRALGGLSTSLLFSVFEGWMVTDFHNQALGEKGGDISRTFGLMSTLNSIMGILSGVLSEWLVSVTGTRKSPFAASIALLGLAFWVIWSQWDENYGDAAVKEKRPEKQPAEPRRLWSILTDSQVISLGLACTTFEGSMYLFVFFWTPALKSVHASSGGLPYGIIFASFMASILASSLAFNMAMERRLLKYSSLLLVIFGVAGLCFFLAARPGSEQSTFWIFCLFEAAVGLYWPCMGYLKGKLVDDGIRAQVYSILRIPLNVFVVMSLIFTGDGDSFGSVFSTCSTLLLASCGMLAIGFLNKEAP</sequence>
<accession>A0AAJ0FGL3</accession>
<dbReference type="GeneID" id="85310954"/>
<dbReference type="RefSeq" id="XP_060283939.1">
    <property type="nucleotide sequence ID" value="XM_060427767.1"/>
</dbReference>
<keyword evidence="5" id="KW-1003">Cell membrane</keyword>
<feature type="transmembrane region" description="Helical" evidence="12">
    <location>
        <begin position="207"/>
        <end position="224"/>
    </location>
</feature>
<name>A0AAJ0FGL3_9PEZI</name>
<feature type="transmembrane region" description="Helical" evidence="12">
    <location>
        <begin position="294"/>
        <end position="317"/>
    </location>
</feature>
<comment type="subcellular location">
    <subcellularLocation>
        <location evidence="2">Cell membrane</location>
        <topology evidence="2">Multi-pass membrane protein</topology>
    </subcellularLocation>
</comment>
<evidence type="ECO:0000313" key="15">
    <source>
        <dbReference type="Proteomes" id="UP001244011"/>
    </source>
</evidence>
<dbReference type="EMBL" id="MU839007">
    <property type="protein sequence ID" value="KAK1767726.1"/>
    <property type="molecule type" value="Genomic_DNA"/>
</dbReference>
<feature type="transmembrane region" description="Helical" evidence="12">
    <location>
        <begin position="112"/>
        <end position="130"/>
    </location>
</feature>
<feature type="transmembrane region" description="Helical" evidence="12">
    <location>
        <begin position="386"/>
        <end position="406"/>
    </location>
</feature>
<comment type="function">
    <text evidence="1">Mediates high-affinity intracellular uptake of the rare oligo-element molybdenum.</text>
</comment>
<feature type="transmembrane region" description="Helical" evidence="12">
    <location>
        <begin position="77"/>
        <end position="100"/>
    </location>
</feature>
<feature type="transmembrane region" description="Helical" evidence="12">
    <location>
        <begin position="329"/>
        <end position="348"/>
    </location>
</feature>
<dbReference type="SUPFAM" id="SSF103473">
    <property type="entry name" value="MFS general substrate transporter"/>
    <property type="match status" value="1"/>
</dbReference>
<dbReference type="GO" id="GO:0005886">
    <property type="term" value="C:plasma membrane"/>
    <property type="evidence" value="ECO:0007669"/>
    <property type="project" value="UniProtKB-SubCell"/>
</dbReference>
<organism evidence="14 15">
    <name type="scientific">Phialemonium atrogriseum</name>
    <dbReference type="NCBI Taxonomy" id="1093897"/>
    <lineage>
        <taxon>Eukaryota</taxon>
        <taxon>Fungi</taxon>
        <taxon>Dikarya</taxon>
        <taxon>Ascomycota</taxon>
        <taxon>Pezizomycotina</taxon>
        <taxon>Sordariomycetes</taxon>
        <taxon>Sordariomycetidae</taxon>
        <taxon>Cephalothecales</taxon>
        <taxon>Cephalothecaceae</taxon>
        <taxon>Phialemonium</taxon>
    </lineage>
</organism>
<evidence type="ECO:0000256" key="9">
    <source>
        <dbReference type="ARBA" id="ARBA00023136"/>
    </source>
</evidence>
<evidence type="ECO:0000256" key="3">
    <source>
        <dbReference type="ARBA" id="ARBA00021242"/>
    </source>
</evidence>
<dbReference type="Proteomes" id="UP001244011">
    <property type="component" value="Unassembled WGS sequence"/>
</dbReference>
<evidence type="ECO:0000313" key="14">
    <source>
        <dbReference type="EMBL" id="KAK1767726.1"/>
    </source>
</evidence>
<feature type="transmembrane region" description="Helical" evidence="12">
    <location>
        <begin position="136"/>
        <end position="156"/>
    </location>
</feature>
<keyword evidence="8" id="KW-0406">Ion transport</keyword>
<evidence type="ECO:0000256" key="13">
    <source>
        <dbReference type="SAM" id="SignalP"/>
    </source>
</evidence>
<feature type="chain" id="PRO_5042611112" description="Molybdate-anion transporter" evidence="13">
    <location>
        <begin position="25"/>
        <end position="440"/>
    </location>
</feature>
<dbReference type="AlphaFoldDB" id="A0AAJ0FGL3"/>
<feature type="transmembrane region" description="Helical" evidence="12">
    <location>
        <begin position="354"/>
        <end position="374"/>
    </location>
</feature>
<feature type="transmembrane region" description="Helical" evidence="12">
    <location>
        <begin position="177"/>
        <end position="195"/>
    </location>
</feature>
<dbReference type="GO" id="GO:0006811">
    <property type="term" value="P:monoatomic ion transport"/>
    <property type="evidence" value="ECO:0007669"/>
    <property type="project" value="UniProtKB-KW"/>
</dbReference>
<evidence type="ECO:0000256" key="10">
    <source>
        <dbReference type="ARBA" id="ARBA00030646"/>
    </source>
</evidence>
<gene>
    <name evidence="14" type="ORF">QBC33DRAFT_537124</name>
</gene>
<keyword evidence="7 12" id="KW-1133">Transmembrane helix</keyword>
<evidence type="ECO:0000256" key="11">
    <source>
        <dbReference type="ARBA" id="ARBA00032555"/>
    </source>
</evidence>
<feature type="signal peptide" evidence="13">
    <location>
        <begin position="1"/>
        <end position="24"/>
    </location>
</feature>
<dbReference type="GO" id="GO:0015098">
    <property type="term" value="F:molybdate ion transmembrane transporter activity"/>
    <property type="evidence" value="ECO:0007669"/>
    <property type="project" value="InterPro"/>
</dbReference>
<dbReference type="PANTHER" id="PTHR23516:SF1">
    <property type="entry name" value="MOLYBDATE-ANION TRANSPORTER"/>
    <property type="match status" value="1"/>
</dbReference>
<dbReference type="PANTHER" id="PTHR23516">
    <property type="entry name" value="SAM (S-ADENOSYL METHIONINE) TRANSPORTER"/>
    <property type="match status" value="1"/>
</dbReference>
<evidence type="ECO:0000256" key="8">
    <source>
        <dbReference type="ARBA" id="ARBA00023065"/>
    </source>
</evidence>
<keyword evidence="6 12" id="KW-0812">Transmembrane</keyword>
<reference evidence="14" key="1">
    <citation type="submission" date="2023-06" db="EMBL/GenBank/DDBJ databases">
        <title>Genome-scale phylogeny and comparative genomics of the fungal order Sordariales.</title>
        <authorList>
            <consortium name="Lawrence Berkeley National Laboratory"/>
            <person name="Hensen N."/>
            <person name="Bonometti L."/>
            <person name="Westerberg I."/>
            <person name="Brannstrom I.O."/>
            <person name="Guillou S."/>
            <person name="Cros-Aarteil S."/>
            <person name="Calhoun S."/>
            <person name="Haridas S."/>
            <person name="Kuo A."/>
            <person name="Mondo S."/>
            <person name="Pangilinan J."/>
            <person name="Riley R."/>
            <person name="Labutti K."/>
            <person name="Andreopoulos B."/>
            <person name="Lipzen A."/>
            <person name="Chen C."/>
            <person name="Yanf M."/>
            <person name="Daum C."/>
            <person name="Ng V."/>
            <person name="Clum A."/>
            <person name="Steindorff A."/>
            <person name="Ohm R."/>
            <person name="Martin F."/>
            <person name="Silar P."/>
            <person name="Natvig D."/>
            <person name="Lalanne C."/>
            <person name="Gautier V."/>
            <person name="Ament-Velasquez S.L."/>
            <person name="Kruys A."/>
            <person name="Hutchinson M.I."/>
            <person name="Powell A.J."/>
            <person name="Barry K."/>
            <person name="Miller A.N."/>
            <person name="Grigoriev I.V."/>
            <person name="Debuchy R."/>
            <person name="Gladieux P."/>
            <person name="Thoren M.H."/>
            <person name="Johannesson H."/>
        </authorList>
    </citation>
    <scope>NUCLEOTIDE SEQUENCE</scope>
    <source>
        <strain evidence="14">8032-3</strain>
    </source>
</reference>
<keyword evidence="13" id="KW-0732">Signal</keyword>
<keyword evidence="4" id="KW-0813">Transport</keyword>
<dbReference type="InterPro" id="IPR036259">
    <property type="entry name" value="MFS_trans_sf"/>
</dbReference>
<proteinExistence type="predicted"/>
<feature type="transmembrane region" description="Helical" evidence="12">
    <location>
        <begin position="412"/>
        <end position="435"/>
    </location>
</feature>
<evidence type="ECO:0000256" key="4">
    <source>
        <dbReference type="ARBA" id="ARBA00022448"/>
    </source>
</evidence>
<evidence type="ECO:0000256" key="2">
    <source>
        <dbReference type="ARBA" id="ARBA00004651"/>
    </source>
</evidence>
<dbReference type="Gene3D" id="1.20.1250.20">
    <property type="entry name" value="MFS general substrate transporter like domains"/>
    <property type="match status" value="1"/>
</dbReference>
<comment type="caution">
    <text evidence="14">The sequence shown here is derived from an EMBL/GenBank/DDBJ whole genome shotgun (WGS) entry which is preliminary data.</text>
</comment>
<dbReference type="InterPro" id="IPR008509">
    <property type="entry name" value="MOT2/MFSD5"/>
</dbReference>
<evidence type="ECO:0000256" key="1">
    <source>
        <dbReference type="ARBA" id="ARBA00003019"/>
    </source>
</evidence>
<evidence type="ECO:0000256" key="5">
    <source>
        <dbReference type="ARBA" id="ARBA00022475"/>
    </source>
</evidence>
<protein>
    <recommendedName>
        <fullName evidence="3">Molybdate-anion transporter</fullName>
    </recommendedName>
    <alternativeName>
        <fullName evidence="10">Major facilitator superfamily domain-containing protein 5</fullName>
    </alternativeName>
    <alternativeName>
        <fullName evidence="11">Molybdate transporter 2 homolog</fullName>
    </alternativeName>
</protein>
<evidence type="ECO:0000256" key="6">
    <source>
        <dbReference type="ARBA" id="ARBA00022692"/>
    </source>
</evidence>
<keyword evidence="9 12" id="KW-0472">Membrane</keyword>
<dbReference type="Pfam" id="PF05631">
    <property type="entry name" value="MFS_5"/>
    <property type="match status" value="1"/>
</dbReference>
<feature type="transmembrane region" description="Helical" evidence="12">
    <location>
        <begin position="260"/>
        <end position="282"/>
    </location>
</feature>
<evidence type="ECO:0000256" key="7">
    <source>
        <dbReference type="ARBA" id="ARBA00022989"/>
    </source>
</evidence>
<keyword evidence="15" id="KW-1185">Reference proteome</keyword>